<evidence type="ECO:0000256" key="1">
    <source>
        <dbReference type="SAM" id="MobiDB-lite"/>
    </source>
</evidence>
<dbReference type="Proteomes" id="UP000005714">
    <property type="component" value="Unassembled WGS sequence"/>
</dbReference>
<gene>
    <name evidence="2" type="ORF">HMPREF0183_1968</name>
</gene>
<evidence type="ECO:0000313" key="3">
    <source>
        <dbReference type="Proteomes" id="UP000005714"/>
    </source>
</evidence>
<reference evidence="2 3" key="1">
    <citation type="submission" date="2010-04" db="EMBL/GenBank/DDBJ databases">
        <authorList>
            <person name="Qin X."/>
            <person name="Bachman B."/>
            <person name="Battles P."/>
            <person name="Bell A."/>
            <person name="Bess C."/>
            <person name="Bickham C."/>
            <person name="Chaboub L."/>
            <person name="Chen D."/>
            <person name="Coyle M."/>
            <person name="Deiros D.R."/>
            <person name="Dinh H."/>
            <person name="Forbes L."/>
            <person name="Fowler G."/>
            <person name="Francisco L."/>
            <person name="Fu Q."/>
            <person name="Gubbala S."/>
            <person name="Hale W."/>
            <person name="Han Y."/>
            <person name="Hemphill L."/>
            <person name="Highlander S.K."/>
            <person name="Hirani K."/>
            <person name="Hogues M."/>
            <person name="Jackson L."/>
            <person name="Jakkamsetti A."/>
            <person name="Javaid M."/>
            <person name="Jiang H."/>
            <person name="Korchina V."/>
            <person name="Kovar C."/>
            <person name="Lara F."/>
            <person name="Lee S."/>
            <person name="Mata R."/>
            <person name="Mathew T."/>
            <person name="Moen C."/>
            <person name="Morales K."/>
            <person name="Munidasa M."/>
            <person name="Nazareth L."/>
            <person name="Ngo R."/>
            <person name="Nguyen L."/>
            <person name="Okwuonu G."/>
            <person name="Ongeri F."/>
            <person name="Patil S."/>
            <person name="Petrosino J."/>
            <person name="Pham C."/>
            <person name="Pham P."/>
            <person name="Pu L.-L."/>
            <person name="Puazo M."/>
            <person name="Raj R."/>
            <person name="Reid J."/>
            <person name="Rouhana J."/>
            <person name="Saada N."/>
            <person name="Shang Y."/>
            <person name="Simmons D."/>
            <person name="Thornton R."/>
            <person name="Warren J."/>
            <person name="Weissenberger G."/>
            <person name="Zhang J."/>
            <person name="Zhang L."/>
            <person name="Zhou C."/>
            <person name="Zhu D."/>
            <person name="Muzny D."/>
            <person name="Worley K."/>
            <person name="Gibbs R."/>
        </authorList>
    </citation>
    <scope>NUCLEOTIDE SEQUENCE [LARGE SCALE GENOMIC DNA]</scope>
    <source>
        <strain evidence="2 3">ATCC 49030</strain>
    </source>
</reference>
<keyword evidence="3" id="KW-1185">Reference proteome</keyword>
<dbReference type="AlphaFoldDB" id="D4YPV8"/>
<name>D4YPV8_9MICO</name>
<feature type="region of interest" description="Disordered" evidence="1">
    <location>
        <begin position="1"/>
        <end position="25"/>
    </location>
</feature>
<sequence length="102" mass="11447">ARVRRTTSPDTDTAPDTDSSPGQVEIPAARWSMRSFVMNTEMLATWWDHYDPAELAAKLTDEQLEMFFTAAEATARFADELHAARTRHREGTASGRAHLRAI</sequence>
<feature type="non-terminal residue" evidence="2">
    <location>
        <position position="1"/>
    </location>
</feature>
<protein>
    <submittedName>
        <fullName evidence="2">Uncharacterized protein</fullName>
    </submittedName>
</protein>
<dbReference type="EMBL" id="ADNU01000058">
    <property type="protein sequence ID" value="EFG46753.1"/>
    <property type="molecule type" value="Genomic_DNA"/>
</dbReference>
<comment type="caution">
    <text evidence="2">The sequence shown here is derived from an EMBL/GenBank/DDBJ whole genome shotgun (WGS) entry which is preliminary data.</text>
</comment>
<organism evidence="2 3">
    <name type="scientific">Brevibacterium mcbrellneri ATCC 49030</name>
    <dbReference type="NCBI Taxonomy" id="585530"/>
    <lineage>
        <taxon>Bacteria</taxon>
        <taxon>Bacillati</taxon>
        <taxon>Actinomycetota</taxon>
        <taxon>Actinomycetes</taxon>
        <taxon>Micrococcales</taxon>
        <taxon>Brevibacteriaceae</taxon>
        <taxon>Brevibacterium</taxon>
    </lineage>
</organism>
<accession>D4YPV8</accession>
<proteinExistence type="predicted"/>
<evidence type="ECO:0000313" key="2">
    <source>
        <dbReference type="EMBL" id="EFG46753.1"/>
    </source>
</evidence>
<dbReference type="eggNOG" id="COG1475">
    <property type="taxonomic scope" value="Bacteria"/>
</dbReference>
<feature type="compositionally biased region" description="Low complexity" evidence="1">
    <location>
        <begin position="1"/>
        <end position="21"/>
    </location>
</feature>